<gene>
    <name evidence="1" type="ORF">RB548_04160</name>
</gene>
<sequence>MVQRFDQSKAIETLEILAGERPRSRDQAAVRIEDLAELLQIEQFQTSEVSAAPTAADFNSLRGDILEIHTRITVIAQVLRDRIIR</sequence>
<organism evidence="1 2">
    <name type="scientific">Sinorhizobium chiapasense</name>
    <dbReference type="NCBI Taxonomy" id="501572"/>
    <lineage>
        <taxon>Bacteria</taxon>
        <taxon>Pseudomonadati</taxon>
        <taxon>Pseudomonadota</taxon>
        <taxon>Alphaproteobacteria</taxon>
        <taxon>Hyphomicrobiales</taxon>
        <taxon>Rhizobiaceae</taxon>
        <taxon>Sinorhizobium/Ensifer group</taxon>
        <taxon>Sinorhizobium</taxon>
    </lineage>
</organism>
<dbReference type="EMBL" id="CP133148">
    <property type="protein sequence ID" value="WVT04612.1"/>
    <property type="molecule type" value="Genomic_DNA"/>
</dbReference>
<protein>
    <submittedName>
        <fullName evidence="1">Uncharacterized protein</fullName>
    </submittedName>
</protein>
<accession>A0ABZ2BAR4</accession>
<evidence type="ECO:0000313" key="2">
    <source>
        <dbReference type="Proteomes" id="UP001432360"/>
    </source>
</evidence>
<proteinExistence type="predicted"/>
<reference evidence="1" key="1">
    <citation type="submission" date="2023-08" db="EMBL/GenBank/DDBJ databases">
        <title>Complete genome sequence of Sinorhizobium chiapanecum ITTG S70 isolated from Acaciella angustissima nodules in Chiapas-Mexico.</title>
        <authorList>
            <person name="Rincon-Rosales R."/>
            <person name="Rogel M.A."/>
            <person name="Rincon-Medina C.I."/>
            <person name="Guerrero G."/>
            <person name="Manzano-Gomez L.A."/>
            <person name="Lopez-Lopez A."/>
            <person name="Rincon Molina F.A."/>
            <person name="Martinez-Romero E."/>
        </authorList>
    </citation>
    <scope>NUCLEOTIDE SEQUENCE</scope>
    <source>
        <strain evidence="1">ITTG S70</strain>
    </source>
</reference>
<dbReference type="Proteomes" id="UP001432360">
    <property type="component" value="Chromosome"/>
</dbReference>
<keyword evidence="2" id="KW-1185">Reference proteome</keyword>
<dbReference type="RefSeq" id="WP_331373773.1">
    <property type="nucleotide sequence ID" value="NZ_CP133148.1"/>
</dbReference>
<evidence type="ECO:0000313" key="1">
    <source>
        <dbReference type="EMBL" id="WVT04612.1"/>
    </source>
</evidence>
<name>A0ABZ2BAR4_9HYPH</name>